<dbReference type="EMBL" id="JFKA01000002">
    <property type="protein sequence ID" value="OSQ39655.1"/>
    <property type="molecule type" value="Genomic_DNA"/>
</dbReference>
<evidence type="ECO:0000313" key="3">
    <source>
        <dbReference type="Proteomes" id="UP000193391"/>
    </source>
</evidence>
<dbReference type="Gene3D" id="1.10.287.130">
    <property type="match status" value="1"/>
</dbReference>
<reference evidence="2 3" key="1">
    <citation type="submission" date="2014-03" db="EMBL/GenBank/DDBJ databases">
        <title>The draft genome sequence of Thalassospira mesophila JCM 18969.</title>
        <authorList>
            <person name="Lai Q."/>
            <person name="Shao Z."/>
        </authorList>
    </citation>
    <scope>NUCLEOTIDE SEQUENCE [LARGE SCALE GENOMIC DNA]</scope>
    <source>
        <strain evidence="2 3">JCM 18969</strain>
    </source>
</reference>
<dbReference type="AlphaFoldDB" id="A0A1Y2L2U0"/>
<evidence type="ECO:0000259" key="1">
    <source>
        <dbReference type="Pfam" id="PF10090"/>
    </source>
</evidence>
<dbReference type="Proteomes" id="UP000193391">
    <property type="component" value="Unassembled WGS sequence"/>
</dbReference>
<organism evidence="2 3">
    <name type="scientific">Thalassospira mesophila</name>
    <dbReference type="NCBI Taxonomy" id="1293891"/>
    <lineage>
        <taxon>Bacteria</taxon>
        <taxon>Pseudomonadati</taxon>
        <taxon>Pseudomonadota</taxon>
        <taxon>Alphaproteobacteria</taxon>
        <taxon>Rhodospirillales</taxon>
        <taxon>Thalassospiraceae</taxon>
        <taxon>Thalassospira</taxon>
    </lineage>
</organism>
<comment type="caution">
    <text evidence="2">The sequence shown here is derived from an EMBL/GenBank/DDBJ whole genome shotgun (WGS) entry which is preliminary data.</text>
</comment>
<sequence>MQQDRQLELILIELISSRICHDLVGPVGAVNAGAELMDEAGGTDDEALALMRRSGQEAQRRLQLFRLAYGRAGNSVDASTMHKTITQAYEADGKVSLDWADYRTIDAVTGRIVLNMIMMAREALPFGGDISVQCDSGQEIRVIAQGKRAAIRPEIEKVLSGPVDPNDLDPRNIQGFFARNLAERLGKGVRVEAKENSVTLIYV</sequence>
<name>A0A1Y2L2U0_9PROT</name>
<dbReference type="OrthoDB" id="9803702at2"/>
<proteinExistence type="predicted"/>
<dbReference type="RefSeq" id="WP_085580693.1">
    <property type="nucleotide sequence ID" value="NZ_JFKA01000002.1"/>
</dbReference>
<dbReference type="Pfam" id="PF10090">
    <property type="entry name" value="HPTransfase"/>
    <property type="match status" value="1"/>
</dbReference>
<feature type="domain" description="Histidine phosphotransferase ChpT C-terminal" evidence="1">
    <location>
        <begin position="85"/>
        <end position="196"/>
    </location>
</feature>
<dbReference type="InterPro" id="IPR036890">
    <property type="entry name" value="HATPase_C_sf"/>
</dbReference>
<dbReference type="InterPro" id="IPR018762">
    <property type="entry name" value="ChpT_C"/>
</dbReference>
<keyword evidence="3" id="KW-1185">Reference proteome</keyword>
<evidence type="ECO:0000313" key="2">
    <source>
        <dbReference type="EMBL" id="OSQ39655.1"/>
    </source>
</evidence>
<dbReference type="STRING" id="1293891.TMES_06660"/>
<accession>A0A1Y2L2U0</accession>
<protein>
    <recommendedName>
        <fullName evidence="1">Histidine phosphotransferase ChpT C-terminal domain-containing protein</fullName>
    </recommendedName>
</protein>
<dbReference type="Gene3D" id="3.30.565.10">
    <property type="entry name" value="Histidine kinase-like ATPase, C-terminal domain"/>
    <property type="match status" value="1"/>
</dbReference>
<gene>
    <name evidence="2" type="ORF">TMES_06660</name>
</gene>